<accession>A0ACC5RJ16</accession>
<gene>
    <name evidence="1" type="ORF">JJL49_05480</name>
</gene>
<organism evidence="1 2">
    <name type="scientific">Enterobacter agglomerans</name>
    <name type="common">Erwinia herbicola</name>
    <name type="synonym">Pantoea agglomerans</name>
    <dbReference type="NCBI Taxonomy" id="549"/>
    <lineage>
        <taxon>Bacteria</taxon>
        <taxon>Pseudomonadati</taxon>
        <taxon>Pseudomonadota</taxon>
        <taxon>Gammaproteobacteria</taxon>
        <taxon>Enterobacterales</taxon>
        <taxon>Erwiniaceae</taxon>
        <taxon>Pantoea</taxon>
        <taxon>Pantoea agglomerans group</taxon>
    </lineage>
</organism>
<name>A0ACC5RJ16_ENTAG</name>
<dbReference type="Proteomes" id="UP000633731">
    <property type="component" value="Unassembled WGS sequence"/>
</dbReference>
<proteinExistence type="predicted"/>
<sequence length="345" mass="37418">MIPITHRAGAGTPATANTAVSKTQVSAVPLNAVSAPSGVHSARKSAAAFPDRPLISSEPLRYNVQLNQQLTAVQQADEFLLETEKKVLQLNHLITRRAGASEIASQAEILQKLLAKREQLSAGTVDRQLQLSLQNKPSVNFSLQDGAALLYNAQPELLTFSLAGRQRSISAAELDGTSPQQNLLRLNQALGKWGIHGQLNGRQLNFQVGEDRWAEVGQHLSVQGGGERYPQGQFYPLKPQRESGLEETLQQLVRTPASAGALLGSLEQSLETVTRQRRHLQATRNQVQQRIDSMATFKHGETSALQVSEDLSARLRHADFSGMSQALAGQANVRGARVRNVLAVG</sequence>
<protein>
    <submittedName>
        <fullName evidence="1">Uncharacterized protein</fullName>
    </submittedName>
</protein>
<dbReference type="EMBL" id="JAEOXF010000002">
    <property type="protein sequence ID" value="MBK4724679.1"/>
    <property type="molecule type" value="Genomic_DNA"/>
</dbReference>
<comment type="caution">
    <text evidence="1">The sequence shown here is derived from an EMBL/GenBank/DDBJ whole genome shotgun (WGS) entry which is preliminary data.</text>
</comment>
<evidence type="ECO:0000313" key="2">
    <source>
        <dbReference type="Proteomes" id="UP000633731"/>
    </source>
</evidence>
<keyword evidence="2" id="KW-1185">Reference proteome</keyword>
<reference evidence="1" key="1">
    <citation type="submission" date="2021-01" db="EMBL/GenBank/DDBJ databases">
        <title>Draft genome of Pantoea agglomerans Eh 335.</title>
        <authorList>
            <person name="Emsley S.A."/>
            <person name="Oline D.K."/>
            <person name="Saw J.H."/>
            <person name="Ushijima B."/>
            <person name="Videau P."/>
            <person name="Koyack M.J."/>
        </authorList>
    </citation>
    <scope>NUCLEOTIDE SEQUENCE</scope>
    <source>
        <strain evidence="1">Eh 335</strain>
    </source>
</reference>
<evidence type="ECO:0000313" key="1">
    <source>
        <dbReference type="EMBL" id="MBK4724679.1"/>
    </source>
</evidence>